<dbReference type="CDD" id="cd02257">
    <property type="entry name" value="Peptidase_C19"/>
    <property type="match status" value="1"/>
</dbReference>
<organism evidence="3 4">
    <name type="scientific">Oryzias javanicus</name>
    <name type="common">Javanese ricefish</name>
    <name type="synonym">Aplocheilus javanicus</name>
    <dbReference type="NCBI Taxonomy" id="123683"/>
    <lineage>
        <taxon>Eukaryota</taxon>
        <taxon>Metazoa</taxon>
        <taxon>Chordata</taxon>
        <taxon>Craniata</taxon>
        <taxon>Vertebrata</taxon>
        <taxon>Euteleostomi</taxon>
        <taxon>Actinopterygii</taxon>
        <taxon>Neopterygii</taxon>
        <taxon>Teleostei</taxon>
        <taxon>Neoteleostei</taxon>
        <taxon>Acanthomorphata</taxon>
        <taxon>Ovalentaria</taxon>
        <taxon>Atherinomorphae</taxon>
        <taxon>Beloniformes</taxon>
        <taxon>Adrianichthyidae</taxon>
        <taxon>Oryziinae</taxon>
        <taxon>Oryzias</taxon>
    </lineage>
</organism>
<dbReference type="Proteomes" id="UP000283210">
    <property type="component" value="Chromosome 18"/>
</dbReference>
<name>A0A437CCV0_ORYJA</name>
<dbReference type="InterPro" id="IPR028889">
    <property type="entry name" value="USP"/>
</dbReference>
<feature type="compositionally biased region" description="Basic and acidic residues" evidence="1">
    <location>
        <begin position="259"/>
        <end position="272"/>
    </location>
</feature>
<evidence type="ECO:0000256" key="1">
    <source>
        <dbReference type="SAM" id="MobiDB-lite"/>
    </source>
</evidence>
<feature type="domain" description="USP" evidence="2">
    <location>
        <begin position="1"/>
        <end position="221"/>
    </location>
</feature>
<dbReference type="PROSITE" id="PS50235">
    <property type="entry name" value="USP_3"/>
    <property type="match status" value="1"/>
</dbReference>
<accession>A0A437CCV0</accession>
<evidence type="ECO:0000313" key="3">
    <source>
        <dbReference type="EMBL" id="RVE60448.1"/>
    </source>
</evidence>
<protein>
    <recommendedName>
        <fullName evidence="2">USP domain-containing protein</fullName>
    </recommendedName>
</protein>
<dbReference type="Pfam" id="PF00443">
    <property type="entry name" value="UCH"/>
    <property type="match status" value="1"/>
</dbReference>
<dbReference type="OrthoDB" id="292964at2759"/>
<evidence type="ECO:0000259" key="2">
    <source>
        <dbReference type="PROSITE" id="PS50235"/>
    </source>
</evidence>
<reference evidence="3 4" key="1">
    <citation type="submission" date="2018-11" db="EMBL/GenBank/DDBJ databases">
        <authorList>
            <person name="Lopez-Roques C."/>
            <person name="Donnadieu C."/>
            <person name="Bouchez O."/>
            <person name="Klopp C."/>
            <person name="Cabau C."/>
            <person name="Zahm M."/>
        </authorList>
    </citation>
    <scope>NUCLEOTIDE SEQUENCE [LARGE SCALE GENOMIC DNA]</scope>
    <source>
        <strain evidence="3">RS831</strain>
        <tissue evidence="3">Whole body</tissue>
    </source>
</reference>
<gene>
    <name evidence="3" type="ORF">OJAV_G00181030</name>
</gene>
<feature type="compositionally biased region" description="Basic and acidic residues" evidence="1">
    <location>
        <begin position="368"/>
        <end position="400"/>
    </location>
</feature>
<dbReference type="GO" id="GO:0016579">
    <property type="term" value="P:protein deubiquitination"/>
    <property type="evidence" value="ECO:0007669"/>
    <property type="project" value="InterPro"/>
</dbReference>
<reference evidence="3 4" key="2">
    <citation type="submission" date="2019-01" db="EMBL/GenBank/DDBJ databases">
        <title>A chromosome length genome reference of the Java medaka (oryzias javanicus).</title>
        <authorList>
            <person name="Herpin A."/>
            <person name="Takehana Y."/>
            <person name="Naruse K."/>
            <person name="Ansai S."/>
            <person name="Kawaguchi M."/>
        </authorList>
    </citation>
    <scope>NUCLEOTIDE SEQUENCE [LARGE SCALE GENOMIC DNA]</scope>
    <source>
        <strain evidence="3">RS831</strain>
        <tissue evidence="3">Whole body</tissue>
    </source>
</reference>
<evidence type="ECO:0000313" key="4">
    <source>
        <dbReference type="Proteomes" id="UP000283210"/>
    </source>
</evidence>
<dbReference type="GO" id="GO:0004843">
    <property type="term" value="F:cysteine-type deubiquitinase activity"/>
    <property type="evidence" value="ECO:0007669"/>
    <property type="project" value="InterPro"/>
</dbReference>
<dbReference type="EMBL" id="CM012454">
    <property type="protein sequence ID" value="RVE60448.1"/>
    <property type="molecule type" value="Genomic_DNA"/>
</dbReference>
<keyword evidence="4" id="KW-1185">Reference proteome</keyword>
<dbReference type="InterPro" id="IPR038765">
    <property type="entry name" value="Papain-like_cys_pep_sf"/>
</dbReference>
<dbReference type="InterPro" id="IPR050164">
    <property type="entry name" value="Peptidase_C19"/>
</dbReference>
<feature type="compositionally biased region" description="Basic and acidic residues" evidence="1">
    <location>
        <begin position="320"/>
        <end position="354"/>
    </location>
</feature>
<dbReference type="PANTHER" id="PTHR24006">
    <property type="entry name" value="UBIQUITIN CARBOXYL-TERMINAL HYDROLASE"/>
    <property type="match status" value="1"/>
</dbReference>
<feature type="compositionally biased region" description="Polar residues" evidence="1">
    <location>
        <begin position="291"/>
        <end position="300"/>
    </location>
</feature>
<sequence length="400" mass="46206">MKHYSFIDLPALPVNQQRDAAEFFEKILHLCSQEASQVFQGKLTHRTVCRECDDTTDEEAEFLSLPLALVKSKRQYYSVVDGLQQFFEESQLDEDNQLYCEECSQKSDASTRCFITRHPEVLVLLLKRFKFNYSSMSYVKNDRVVDVPHTINLPENQIYEIYAFVEHFGSLRGGHYTATIKTEDRWFCFNDSSVTHLEDQPFQDHQSLKSQSAYLLFYKQKSGGFPDNRGVPHDAHRNPTHVLGASVENNHDEEDELEMEGKTDTRSDERSGESGLNVEADQNREIYAHQNEPSRGYQDNQPEKMEGENWKSCNTAGSDQEEKSLDEKVRNKRKVDVSDENAERIKVATEKPDDGLPASGNLHQIIKHSPEKPERESAKQNKDEKMETTEKTQRSHEKQE</sequence>
<dbReference type="PANTHER" id="PTHR24006:SF899">
    <property type="entry name" value="UBIQUITIN CARBOXYL-TERMINAL HYDROLASE"/>
    <property type="match status" value="1"/>
</dbReference>
<dbReference type="GO" id="GO:0005829">
    <property type="term" value="C:cytosol"/>
    <property type="evidence" value="ECO:0007669"/>
    <property type="project" value="TreeGrafter"/>
</dbReference>
<dbReference type="SUPFAM" id="SSF54001">
    <property type="entry name" value="Cysteine proteinases"/>
    <property type="match status" value="1"/>
</dbReference>
<dbReference type="GO" id="GO:0005634">
    <property type="term" value="C:nucleus"/>
    <property type="evidence" value="ECO:0007669"/>
    <property type="project" value="TreeGrafter"/>
</dbReference>
<dbReference type="Gene3D" id="3.90.70.10">
    <property type="entry name" value="Cysteine proteinases"/>
    <property type="match status" value="1"/>
</dbReference>
<dbReference type="AlphaFoldDB" id="A0A437CCV0"/>
<proteinExistence type="predicted"/>
<feature type="region of interest" description="Disordered" evidence="1">
    <location>
        <begin position="226"/>
        <end position="400"/>
    </location>
</feature>
<dbReference type="InterPro" id="IPR001394">
    <property type="entry name" value="Peptidase_C19_UCH"/>
</dbReference>